<dbReference type="AlphaFoldDB" id="A0A8H9G1B6"/>
<proteinExistence type="predicted"/>
<accession>A0A8H9G1B6</accession>
<sequence length="81" mass="9520">MVKNQNFNSEEIIKELKKLDEKHRNYLQTDGKWLIGGFESIISYDGKISTIHGEQVTLKKEIYMMLPADIREEIAQFMDVE</sequence>
<evidence type="ECO:0000313" key="2">
    <source>
        <dbReference type="Proteomes" id="UP000614460"/>
    </source>
</evidence>
<reference evidence="1" key="2">
    <citation type="submission" date="2020-09" db="EMBL/GenBank/DDBJ databases">
        <authorList>
            <person name="Sun Q."/>
            <person name="Zhou Y."/>
        </authorList>
    </citation>
    <scope>NUCLEOTIDE SEQUENCE</scope>
    <source>
        <strain evidence="1">CGMCC 1.15966</strain>
    </source>
</reference>
<evidence type="ECO:0000313" key="1">
    <source>
        <dbReference type="EMBL" id="GGE31911.1"/>
    </source>
</evidence>
<dbReference type="Proteomes" id="UP000614460">
    <property type="component" value="Unassembled WGS sequence"/>
</dbReference>
<name>A0A8H9G1B6_9SPHI</name>
<reference evidence="1" key="1">
    <citation type="journal article" date="2014" name="Int. J. Syst. Evol. Microbiol.">
        <title>Complete genome sequence of Corynebacterium casei LMG S-19264T (=DSM 44701T), isolated from a smear-ripened cheese.</title>
        <authorList>
            <consortium name="US DOE Joint Genome Institute (JGI-PGF)"/>
            <person name="Walter F."/>
            <person name="Albersmeier A."/>
            <person name="Kalinowski J."/>
            <person name="Ruckert C."/>
        </authorList>
    </citation>
    <scope>NUCLEOTIDE SEQUENCE</scope>
    <source>
        <strain evidence="1">CGMCC 1.15966</strain>
    </source>
</reference>
<gene>
    <name evidence="1" type="ORF">GCM10011516_32040</name>
</gene>
<keyword evidence="2" id="KW-1185">Reference proteome</keyword>
<comment type="caution">
    <text evidence="1">The sequence shown here is derived from an EMBL/GenBank/DDBJ whole genome shotgun (WGS) entry which is preliminary data.</text>
</comment>
<dbReference type="RefSeq" id="WP_094256356.1">
    <property type="nucleotide sequence ID" value="NZ_BMKM01000012.1"/>
</dbReference>
<organism evidence="1 2">
    <name type="scientific">Sphingobacterium cellulitidis</name>
    <dbReference type="NCBI Taxonomy" id="1768011"/>
    <lineage>
        <taxon>Bacteria</taxon>
        <taxon>Pseudomonadati</taxon>
        <taxon>Bacteroidota</taxon>
        <taxon>Sphingobacteriia</taxon>
        <taxon>Sphingobacteriales</taxon>
        <taxon>Sphingobacteriaceae</taxon>
        <taxon>Sphingobacterium</taxon>
    </lineage>
</organism>
<protein>
    <submittedName>
        <fullName evidence="1">Uncharacterized protein</fullName>
    </submittedName>
</protein>
<dbReference type="EMBL" id="BMKM01000012">
    <property type="protein sequence ID" value="GGE31911.1"/>
    <property type="molecule type" value="Genomic_DNA"/>
</dbReference>